<organism evidence="2">
    <name type="scientific">Rhizophora mucronata</name>
    <name type="common">Asiatic mangrove</name>
    <dbReference type="NCBI Taxonomy" id="61149"/>
    <lineage>
        <taxon>Eukaryota</taxon>
        <taxon>Viridiplantae</taxon>
        <taxon>Streptophyta</taxon>
        <taxon>Embryophyta</taxon>
        <taxon>Tracheophyta</taxon>
        <taxon>Spermatophyta</taxon>
        <taxon>Magnoliopsida</taxon>
        <taxon>eudicotyledons</taxon>
        <taxon>Gunneridae</taxon>
        <taxon>Pentapetalae</taxon>
        <taxon>rosids</taxon>
        <taxon>fabids</taxon>
        <taxon>Malpighiales</taxon>
        <taxon>Rhizophoraceae</taxon>
        <taxon>Rhizophora</taxon>
    </lineage>
</organism>
<keyword evidence="1" id="KW-1133">Transmembrane helix</keyword>
<evidence type="ECO:0000256" key="1">
    <source>
        <dbReference type="SAM" id="Phobius"/>
    </source>
</evidence>
<sequence length="42" mass="4968">MITDHIDSSFHFGCLTFYIYLGKIFLSLITTFHRCPCMMMMT</sequence>
<keyword evidence="1" id="KW-0812">Transmembrane</keyword>
<evidence type="ECO:0000313" key="2">
    <source>
        <dbReference type="EMBL" id="MBX59532.1"/>
    </source>
</evidence>
<dbReference type="AlphaFoldDB" id="A0A2P2PXR7"/>
<keyword evidence="1" id="KW-0472">Membrane</keyword>
<protein>
    <submittedName>
        <fullName evidence="2">Uncharacterized protein</fullName>
    </submittedName>
</protein>
<feature type="transmembrane region" description="Helical" evidence="1">
    <location>
        <begin position="15"/>
        <end position="32"/>
    </location>
</feature>
<reference evidence="2" key="1">
    <citation type="submission" date="2018-02" db="EMBL/GenBank/DDBJ databases">
        <title>Rhizophora mucronata_Transcriptome.</title>
        <authorList>
            <person name="Meera S.P."/>
            <person name="Sreeshan A."/>
            <person name="Augustine A."/>
        </authorList>
    </citation>
    <scope>NUCLEOTIDE SEQUENCE</scope>
    <source>
        <tissue evidence="2">Leaf</tissue>
    </source>
</reference>
<name>A0A2P2PXR7_RHIMU</name>
<accession>A0A2P2PXR7</accession>
<proteinExistence type="predicted"/>
<dbReference type="EMBL" id="GGEC01079048">
    <property type="protein sequence ID" value="MBX59532.1"/>
    <property type="molecule type" value="Transcribed_RNA"/>
</dbReference>